<evidence type="ECO:0000313" key="5">
    <source>
        <dbReference type="Proteomes" id="UP001549143"/>
    </source>
</evidence>
<keyword evidence="5" id="KW-1185">Reference proteome</keyword>
<reference evidence="4 5" key="1">
    <citation type="submission" date="2024-06" db="EMBL/GenBank/DDBJ databases">
        <title>Genomic Encyclopedia of Type Strains, Phase IV (KMG-IV): sequencing the most valuable type-strain genomes for metagenomic binning, comparative biology and taxonomic classification.</title>
        <authorList>
            <person name="Goeker M."/>
        </authorList>
    </citation>
    <scope>NUCLEOTIDE SEQUENCE [LARGE SCALE GENOMIC DNA]</scope>
    <source>
        <strain evidence="4 5">DSM 19730</strain>
    </source>
</reference>
<protein>
    <submittedName>
        <fullName evidence="4">4-hydroxy-3-polyprenylbenzoate decarboxylase</fullName>
        <ecNumber evidence="4">4.1.1.98</ecNumber>
    </submittedName>
</protein>
<dbReference type="SUPFAM" id="SSF50475">
    <property type="entry name" value="FMN-binding split barrel"/>
    <property type="match status" value="1"/>
</dbReference>
<dbReference type="Gene3D" id="1.20.5.570">
    <property type="entry name" value="Single helix bin"/>
    <property type="match status" value="1"/>
</dbReference>
<dbReference type="NCBIfam" id="TIGR00148">
    <property type="entry name" value="UbiD family decarboxylase"/>
    <property type="match status" value="1"/>
</dbReference>
<dbReference type="Proteomes" id="UP001549143">
    <property type="component" value="Unassembled WGS sequence"/>
</dbReference>
<dbReference type="PANTHER" id="PTHR30108">
    <property type="entry name" value="3-OCTAPRENYL-4-HYDROXYBENZOATE CARBOXY-LYASE-RELATED"/>
    <property type="match status" value="1"/>
</dbReference>
<dbReference type="GO" id="GO:0008694">
    <property type="term" value="F:4-hydroxy-3-polyprenylbenzoate decarboxylase activity"/>
    <property type="evidence" value="ECO:0007669"/>
    <property type="project" value="UniProtKB-EC"/>
</dbReference>
<dbReference type="PANTHER" id="PTHR30108:SF17">
    <property type="entry name" value="FERULIC ACID DECARBOXYLASE 1"/>
    <property type="match status" value="1"/>
</dbReference>
<organism evidence="4 5">
    <name type="scientific">Aquamicrobium ahrensii</name>
    <dbReference type="NCBI Taxonomy" id="469551"/>
    <lineage>
        <taxon>Bacteria</taxon>
        <taxon>Pseudomonadati</taxon>
        <taxon>Pseudomonadota</taxon>
        <taxon>Alphaproteobacteria</taxon>
        <taxon>Hyphomicrobiales</taxon>
        <taxon>Phyllobacteriaceae</taxon>
        <taxon>Aquamicrobium</taxon>
    </lineage>
</organism>
<dbReference type="Pfam" id="PF20696">
    <property type="entry name" value="UbiD_C"/>
    <property type="match status" value="1"/>
</dbReference>
<comment type="caution">
    <text evidence="4">The sequence shown here is derived from an EMBL/GenBank/DDBJ whole genome shotgun (WGS) entry which is preliminary data.</text>
</comment>
<sequence>MPDIGDAGDLRRFVVSAVWGVFMYQRTLPLFPTLGAFLAYLKERDELETIHAPISMHLEVTELHRRVIAADGPVLQLTGAFDRDGNAARMPVVTNLFGTPSRVAWGLGADVEGLAALGEMLAWLRSPQPPQSMREARTMLPAARSALQARPKKVGAPREWRDADPDFSFLPVQTCWPGDAGPLITWPVVVTRPPGADDQAAYNLGIYRMQVIGRDRAILRWLPMRGGAAHHRLWRERGEEMPVAVVIGADPATLLAAVMPAPEGVSELALSGMIGNRRVAVAACATIPLHVPASAEIVLEGTVSPTETALEGPFGDHTGYYNEAEHYPVFTLKRLRMRDGANYLTTFTGRAPDEPSVLGATLLEVFKPLLRQAIPEIVDVWMPPEACSYRIAVIAITKRYAGQARRVMMGFWSLLPQFSMTKTIIVVDDDIDIRSWDDVMWALSTRMDPSRDLLLLERTPVDPLDFASPLDGLGGKMGLDATRKVGSETSREWGVKLAMDIAITKRVAERWREFFPARQGSTR</sequence>
<gene>
    <name evidence="4" type="ORF">ABID44_003390</name>
</gene>
<dbReference type="InterPro" id="IPR002830">
    <property type="entry name" value="UbiD"/>
</dbReference>
<keyword evidence="4" id="KW-0456">Lyase</keyword>
<name>A0ABV2KPM4_9HYPH</name>
<feature type="domain" description="3-octaprenyl-4-hydroxybenzoate carboxy-lyase-like N-terminal" evidence="2">
    <location>
        <begin position="38"/>
        <end position="116"/>
    </location>
</feature>
<dbReference type="Pfam" id="PF01977">
    <property type="entry name" value="UbiD"/>
    <property type="match status" value="1"/>
</dbReference>
<dbReference type="SUPFAM" id="SSF143968">
    <property type="entry name" value="UbiD C-terminal domain-like"/>
    <property type="match status" value="1"/>
</dbReference>
<dbReference type="EC" id="4.1.1.98" evidence="4"/>
<dbReference type="InterPro" id="IPR048304">
    <property type="entry name" value="UbiD_Rift_dom"/>
</dbReference>
<feature type="domain" description="3-octaprenyl-4-hydroxybenzoate carboxy-lyase-like Rift-related" evidence="1">
    <location>
        <begin position="161"/>
        <end position="350"/>
    </location>
</feature>
<dbReference type="Pfam" id="PF20695">
    <property type="entry name" value="UbiD_N"/>
    <property type="match status" value="1"/>
</dbReference>
<dbReference type="InterPro" id="IPR049383">
    <property type="entry name" value="UbiD-like_N"/>
</dbReference>
<feature type="domain" description="3-octaprenyl-4-hydroxybenzoate carboxy-lyase-like C-terminal" evidence="3">
    <location>
        <begin position="357"/>
        <end position="481"/>
    </location>
</feature>
<accession>A0ABV2KPM4</accession>
<dbReference type="InterPro" id="IPR049381">
    <property type="entry name" value="UbiD-like_C"/>
</dbReference>
<evidence type="ECO:0000259" key="2">
    <source>
        <dbReference type="Pfam" id="PF20695"/>
    </source>
</evidence>
<dbReference type="EMBL" id="JBEPMN010000018">
    <property type="protein sequence ID" value="MET3663035.1"/>
    <property type="molecule type" value="Genomic_DNA"/>
</dbReference>
<evidence type="ECO:0000313" key="4">
    <source>
        <dbReference type="EMBL" id="MET3663035.1"/>
    </source>
</evidence>
<evidence type="ECO:0000259" key="3">
    <source>
        <dbReference type="Pfam" id="PF20696"/>
    </source>
</evidence>
<evidence type="ECO:0000259" key="1">
    <source>
        <dbReference type="Pfam" id="PF01977"/>
    </source>
</evidence>
<dbReference type="Gene3D" id="3.40.1670.10">
    <property type="entry name" value="UbiD C-terminal domain-like"/>
    <property type="match status" value="1"/>
</dbReference>
<proteinExistence type="predicted"/>